<dbReference type="GeneID" id="96622623"/>
<evidence type="ECO:0000313" key="10">
    <source>
        <dbReference type="Proteomes" id="UP000516404"/>
    </source>
</evidence>
<dbReference type="NCBIfam" id="TIGR00188">
    <property type="entry name" value="rnpA"/>
    <property type="match status" value="1"/>
</dbReference>
<evidence type="ECO:0000256" key="8">
    <source>
        <dbReference type="SAM" id="MobiDB-lite"/>
    </source>
</evidence>
<dbReference type="InterPro" id="IPR020568">
    <property type="entry name" value="Ribosomal_Su5_D2-typ_SF"/>
</dbReference>
<keyword evidence="10" id="KW-1185">Reference proteome</keyword>
<dbReference type="EMBL" id="CP061539">
    <property type="protein sequence ID" value="QNV37766.1"/>
    <property type="molecule type" value="Genomic_DNA"/>
</dbReference>
<feature type="region of interest" description="Disordered" evidence="8">
    <location>
        <begin position="114"/>
        <end position="137"/>
    </location>
</feature>
<gene>
    <name evidence="6 9" type="primary">rnpA</name>
    <name evidence="9" type="ORF">IDM49_00100</name>
</gene>
<keyword evidence="5 6" id="KW-0694">RNA-binding</keyword>
<evidence type="ECO:0000256" key="5">
    <source>
        <dbReference type="ARBA" id="ARBA00022884"/>
    </source>
</evidence>
<evidence type="ECO:0000313" key="9">
    <source>
        <dbReference type="EMBL" id="QNV37766.1"/>
    </source>
</evidence>
<evidence type="ECO:0000256" key="7">
    <source>
        <dbReference type="NCBIfam" id="TIGR00188"/>
    </source>
</evidence>
<evidence type="ECO:0000256" key="3">
    <source>
        <dbReference type="ARBA" id="ARBA00022759"/>
    </source>
</evidence>
<dbReference type="HAMAP" id="MF_00227">
    <property type="entry name" value="RNase_P"/>
    <property type="match status" value="1"/>
</dbReference>
<dbReference type="PANTHER" id="PTHR33992">
    <property type="entry name" value="RIBONUCLEASE P PROTEIN COMPONENT"/>
    <property type="match status" value="1"/>
</dbReference>
<keyword evidence="4 6" id="KW-0378">Hydrolase</keyword>
<dbReference type="InterPro" id="IPR000100">
    <property type="entry name" value="RNase_P"/>
</dbReference>
<dbReference type="GO" id="GO:0030677">
    <property type="term" value="C:ribonuclease P complex"/>
    <property type="evidence" value="ECO:0007669"/>
    <property type="project" value="TreeGrafter"/>
</dbReference>
<dbReference type="Proteomes" id="UP000516404">
    <property type="component" value="Chromosome"/>
</dbReference>
<dbReference type="EC" id="3.1.26.5" evidence="6 7"/>
<keyword evidence="2 6" id="KW-0540">Nuclease</keyword>
<evidence type="ECO:0000256" key="1">
    <source>
        <dbReference type="ARBA" id="ARBA00022694"/>
    </source>
</evidence>
<dbReference type="SUPFAM" id="SSF54211">
    <property type="entry name" value="Ribosomal protein S5 domain 2-like"/>
    <property type="match status" value="1"/>
</dbReference>
<protein>
    <recommendedName>
        <fullName evidence="6 7">Ribonuclease P protein component</fullName>
        <shortName evidence="6">RNase P protein</shortName>
        <shortName evidence="6">RNaseP protein</shortName>
        <ecNumber evidence="6 7">3.1.26.5</ecNumber>
    </recommendedName>
    <alternativeName>
        <fullName evidence="6">Protein C5</fullName>
    </alternativeName>
</protein>
<comment type="function">
    <text evidence="6">RNaseP catalyzes the removal of the 5'-leader sequence from pre-tRNA to produce the mature 5'-terminus. It can also cleave other RNA substrates such as 4.5S RNA. The protein component plays an auxiliary but essential role in vivo by binding to the 5'-leader sequence and broadening the substrate specificity of the ribozyme.</text>
</comment>
<dbReference type="GO" id="GO:0000049">
    <property type="term" value="F:tRNA binding"/>
    <property type="evidence" value="ECO:0007669"/>
    <property type="project" value="UniProtKB-UniRule"/>
</dbReference>
<comment type="similarity">
    <text evidence="6">Belongs to the RnpA family.</text>
</comment>
<dbReference type="PANTHER" id="PTHR33992:SF1">
    <property type="entry name" value="RIBONUCLEASE P PROTEIN COMPONENT"/>
    <property type="match status" value="1"/>
</dbReference>
<dbReference type="Gene3D" id="3.30.230.10">
    <property type="match status" value="1"/>
</dbReference>
<dbReference type="GO" id="GO:0001682">
    <property type="term" value="P:tRNA 5'-leader removal"/>
    <property type="evidence" value="ECO:0007669"/>
    <property type="project" value="UniProtKB-UniRule"/>
</dbReference>
<dbReference type="Pfam" id="PF00825">
    <property type="entry name" value="Ribonuclease_P"/>
    <property type="match status" value="1"/>
</dbReference>
<comment type="subunit">
    <text evidence="6">Consists of a catalytic RNA component (M1 or rnpB) and a protein subunit.</text>
</comment>
<evidence type="ECO:0000256" key="6">
    <source>
        <dbReference type="HAMAP-Rule" id="MF_00227"/>
    </source>
</evidence>
<dbReference type="GO" id="GO:0042781">
    <property type="term" value="F:3'-tRNA processing endoribonuclease activity"/>
    <property type="evidence" value="ECO:0007669"/>
    <property type="project" value="TreeGrafter"/>
</dbReference>
<keyword evidence="3 6" id="KW-0255">Endonuclease</keyword>
<name>A0A7H2BDM0_9MICC</name>
<dbReference type="RefSeq" id="WP_168615096.1">
    <property type="nucleotide sequence ID" value="NZ_BAAAOX010000009.1"/>
</dbReference>
<proteinExistence type="inferred from homology"/>
<sequence length="137" mass="14792">MLSAAHRMRNGAQFSATTRGGARAGRKTLVFYALPYDATTLVGFIVSKAVGNSVMRNKVQRKLRHIAANSLSTHQHGYYFVVRALPAAATASFAQLESDYTSALTSVLAKLERATTREPAAQRPDAGTSAPQPREEL</sequence>
<reference evidence="9 10" key="1">
    <citation type="submission" date="2020-09" db="EMBL/GenBank/DDBJ databases">
        <title>Investigation of environmental microbes.</title>
        <authorList>
            <person name="Ou Y."/>
            <person name="Kang Q."/>
        </authorList>
    </citation>
    <scope>NUCLEOTIDE SEQUENCE [LARGE SCALE GENOMIC DNA]</scope>
    <source>
        <strain evidence="9 10">KJZ-14</strain>
    </source>
</reference>
<dbReference type="GO" id="GO:0004526">
    <property type="term" value="F:ribonuclease P activity"/>
    <property type="evidence" value="ECO:0007669"/>
    <property type="project" value="UniProtKB-UniRule"/>
</dbReference>
<organism evidence="9 10">
    <name type="scientific">Rothia terrae</name>
    <dbReference type="NCBI Taxonomy" id="396015"/>
    <lineage>
        <taxon>Bacteria</taxon>
        <taxon>Bacillati</taxon>
        <taxon>Actinomycetota</taxon>
        <taxon>Actinomycetes</taxon>
        <taxon>Micrococcales</taxon>
        <taxon>Micrococcaceae</taxon>
        <taxon>Rothia</taxon>
    </lineage>
</organism>
<dbReference type="KEGG" id="rter:IDM49_00100"/>
<dbReference type="InterPro" id="IPR014721">
    <property type="entry name" value="Ribsml_uS5_D2-typ_fold_subgr"/>
</dbReference>
<evidence type="ECO:0000256" key="4">
    <source>
        <dbReference type="ARBA" id="ARBA00022801"/>
    </source>
</evidence>
<keyword evidence="1 6" id="KW-0819">tRNA processing</keyword>
<comment type="catalytic activity">
    <reaction evidence="6">
        <text>Endonucleolytic cleavage of RNA, removing 5'-extranucleotides from tRNA precursor.</text>
        <dbReference type="EC" id="3.1.26.5"/>
    </reaction>
</comment>
<dbReference type="AlphaFoldDB" id="A0A7H2BDM0"/>
<evidence type="ECO:0000256" key="2">
    <source>
        <dbReference type="ARBA" id="ARBA00022722"/>
    </source>
</evidence>
<accession>A0A7H2BDM0</accession>